<reference evidence="1" key="1">
    <citation type="submission" date="2018-01" db="EMBL/GenBank/DDBJ databases">
        <title>An insight into the sialome of Amazonian anophelines.</title>
        <authorList>
            <person name="Ribeiro J.M."/>
            <person name="Scarpassa V."/>
            <person name="Calvo E."/>
        </authorList>
    </citation>
    <scope>NUCLEOTIDE SEQUENCE</scope>
    <source>
        <tissue evidence="1">Salivary glands</tissue>
    </source>
</reference>
<name>A0A2M3ZVQ0_9DIPT</name>
<dbReference type="AlphaFoldDB" id="A0A2M3ZVQ0"/>
<evidence type="ECO:0000313" key="1">
    <source>
        <dbReference type="EMBL" id="MBW32589.1"/>
    </source>
</evidence>
<accession>A0A2M3ZVQ0</accession>
<protein>
    <submittedName>
        <fullName evidence="1">Putative secreted peptide</fullName>
    </submittedName>
</protein>
<dbReference type="EMBL" id="GGFM01011838">
    <property type="protein sequence ID" value="MBW32589.1"/>
    <property type="molecule type" value="Transcribed_RNA"/>
</dbReference>
<proteinExistence type="predicted"/>
<organism evidence="1">
    <name type="scientific">Anopheles braziliensis</name>
    <dbReference type="NCBI Taxonomy" id="58242"/>
    <lineage>
        <taxon>Eukaryota</taxon>
        <taxon>Metazoa</taxon>
        <taxon>Ecdysozoa</taxon>
        <taxon>Arthropoda</taxon>
        <taxon>Hexapoda</taxon>
        <taxon>Insecta</taxon>
        <taxon>Pterygota</taxon>
        <taxon>Neoptera</taxon>
        <taxon>Endopterygota</taxon>
        <taxon>Diptera</taxon>
        <taxon>Nematocera</taxon>
        <taxon>Culicoidea</taxon>
        <taxon>Culicidae</taxon>
        <taxon>Anophelinae</taxon>
        <taxon>Anopheles</taxon>
    </lineage>
</organism>
<sequence>MLRSGRAGVGTLLPVWSIHDAAGGYLGSGAGAHRPYPKAEPANVPVSDARLLHHELDAVDREAGSR</sequence>